<evidence type="ECO:0000256" key="3">
    <source>
        <dbReference type="ARBA" id="ARBA00022692"/>
    </source>
</evidence>
<feature type="transmembrane region" description="Helical" evidence="7">
    <location>
        <begin position="197"/>
        <end position="216"/>
    </location>
</feature>
<feature type="transmembrane region" description="Helical" evidence="7">
    <location>
        <begin position="100"/>
        <end position="120"/>
    </location>
</feature>
<evidence type="ECO:0000256" key="6">
    <source>
        <dbReference type="ARBA" id="ARBA00023136"/>
    </source>
</evidence>
<organism evidence="8">
    <name type="scientific">uncultured Acetothermia bacterium</name>
    <dbReference type="NCBI Taxonomy" id="236499"/>
    <lineage>
        <taxon>Bacteria</taxon>
        <taxon>Candidatus Bipolaricaulota</taxon>
        <taxon>environmental samples</taxon>
    </lineage>
</organism>
<keyword evidence="2" id="KW-0813">Transport</keyword>
<evidence type="ECO:0000256" key="7">
    <source>
        <dbReference type="SAM" id="Phobius"/>
    </source>
</evidence>
<evidence type="ECO:0000256" key="5">
    <source>
        <dbReference type="ARBA" id="ARBA00022989"/>
    </source>
</evidence>
<keyword evidence="6 7" id="KW-0472">Membrane</keyword>
<protein>
    <submittedName>
        <fullName evidence="8">Electron transport complex protein RnfE</fullName>
    </submittedName>
</protein>
<keyword evidence="4" id="KW-1278">Translocase</keyword>
<keyword evidence="3 7" id="KW-0812">Transmembrane</keyword>
<sequence length="231" mass="24464">MAEVKTAVMSTQTAQHASAPAIPWTQRLPQTKGWKELVRDIWDDNPTFRMILAMCPTMGATNMAINGMAQGLATLVATVASSATVAALRTVIPAEVRLPAYMIIIAFWVTIVDIFLRAYLPPLSAALGPYVPLIITNCFVLGRAEAFASQNSPGLSALDAIGVGLGFTMSLTLLGIVRELLGFGSLFGIQIFSNWTPWVIMIIPAGAFLLVGLYVGTVKHFSPGGQVGGGA</sequence>
<comment type="subcellular location">
    <subcellularLocation>
        <location evidence="1">Endomembrane system</location>
        <topology evidence="1">Multi-pass membrane protein</topology>
    </subcellularLocation>
</comment>
<dbReference type="GO" id="GO:0005886">
    <property type="term" value="C:plasma membrane"/>
    <property type="evidence" value="ECO:0007669"/>
    <property type="project" value="TreeGrafter"/>
</dbReference>
<evidence type="ECO:0000256" key="4">
    <source>
        <dbReference type="ARBA" id="ARBA00022967"/>
    </source>
</evidence>
<name>H5SJV6_9BACT</name>
<accession>H5SJV6</accession>
<dbReference type="AlphaFoldDB" id="H5SJV6"/>
<dbReference type="NCBIfam" id="NF009070">
    <property type="entry name" value="PRK12405.1"/>
    <property type="match status" value="1"/>
</dbReference>
<feature type="transmembrane region" description="Helical" evidence="7">
    <location>
        <begin position="68"/>
        <end position="88"/>
    </location>
</feature>
<keyword evidence="5 7" id="KW-1133">Transmembrane helix</keyword>
<evidence type="ECO:0000256" key="2">
    <source>
        <dbReference type="ARBA" id="ARBA00022448"/>
    </source>
</evidence>
<dbReference type="PANTHER" id="PTHR30586">
    <property type="entry name" value="ELECTRON TRANSPORT COMPLEX PROTEIN RNFE"/>
    <property type="match status" value="1"/>
</dbReference>
<reference evidence="8" key="1">
    <citation type="journal article" date="2005" name="Environ. Microbiol.">
        <title>Genetic and functional properties of uncultivated thermophilic crenarchaeotes from a subsurface gold mine as revealed by analysis of genome fragments.</title>
        <authorList>
            <person name="Nunoura T."/>
            <person name="Hirayama H."/>
            <person name="Takami H."/>
            <person name="Oida H."/>
            <person name="Nishi S."/>
            <person name="Shimamura S."/>
            <person name="Suzuki Y."/>
            <person name="Inagaki F."/>
            <person name="Takai K."/>
            <person name="Nealson K.H."/>
            <person name="Horikoshi K."/>
        </authorList>
    </citation>
    <scope>NUCLEOTIDE SEQUENCE</scope>
</reference>
<gene>
    <name evidence="8" type="ORF">HGMM_F37H05C35</name>
</gene>
<reference evidence="8" key="2">
    <citation type="journal article" date="2012" name="PLoS ONE">
        <title>A Deeply Branching Thermophilic Bacterium with an Ancient Acetyl-CoA Pathway Dominates a Subsurface Ecosystem.</title>
        <authorList>
            <person name="Takami H."/>
            <person name="Noguchi H."/>
            <person name="Takaki Y."/>
            <person name="Uchiyama I."/>
            <person name="Toyoda A."/>
            <person name="Nishi S."/>
            <person name="Chee G.-J."/>
            <person name="Arai W."/>
            <person name="Nunoura T."/>
            <person name="Itoh T."/>
            <person name="Hattori M."/>
            <person name="Takai K."/>
        </authorList>
    </citation>
    <scope>NUCLEOTIDE SEQUENCE</scope>
</reference>
<dbReference type="PANTHER" id="PTHR30586:SF0">
    <property type="entry name" value="ION-TRANSLOCATING OXIDOREDUCTASE COMPLEX SUBUNIT E"/>
    <property type="match status" value="1"/>
</dbReference>
<dbReference type="InterPro" id="IPR003667">
    <property type="entry name" value="NqrDE/RnfAE"/>
</dbReference>
<feature type="transmembrane region" description="Helical" evidence="7">
    <location>
        <begin position="156"/>
        <end position="177"/>
    </location>
</feature>
<evidence type="ECO:0000256" key="1">
    <source>
        <dbReference type="ARBA" id="ARBA00004127"/>
    </source>
</evidence>
<dbReference type="EMBL" id="AP011747">
    <property type="protein sequence ID" value="BAL56442.1"/>
    <property type="molecule type" value="Genomic_DNA"/>
</dbReference>
<proteinExistence type="predicted"/>
<evidence type="ECO:0000313" key="8">
    <source>
        <dbReference type="EMBL" id="BAL56442.1"/>
    </source>
</evidence>
<dbReference type="GO" id="GO:0012505">
    <property type="term" value="C:endomembrane system"/>
    <property type="evidence" value="ECO:0007669"/>
    <property type="project" value="UniProtKB-SubCell"/>
</dbReference>
<dbReference type="Pfam" id="PF02508">
    <property type="entry name" value="Rnf-Nqr"/>
    <property type="match status" value="1"/>
</dbReference>
<feature type="transmembrane region" description="Helical" evidence="7">
    <location>
        <begin position="126"/>
        <end position="144"/>
    </location>
</feature>